<comment type="caution">
    <text evidence="10">The sequence shown here is derived from an EMBL/GenBank/DDBJ whole genome shotgun (WGS) entry which is preliminary data.</text>
</comment>
<accession>A0A9P6ZES6</accession>
<evidence type="ECO:0000256" key="1">
    <source>
        <dbReference type="ARBA" id="ARBA00006734"/>
    </source>
</evidence>
<keyword evidence="4 9" id="KW-0637">Prenyltransferase</keyword>
<dbReference type="AlphaFoldDB" id="A0A9P6ZES6"/>
<protein>
    <recommendedName>
        <fullName evidence="3 9">Geranylgeranyl transferase type-2 subunit alpha</fullName>
        <ecNumber evidence="2 9">2.5.1.60</ecNumber>
    </recommendedName>
    <alternativeName>
        <fullName evidence="7 9">Geranylgeranyl transferase type II subunit alpha</fullName>
    </alternativeName>
</protein>
<dbReference type="PROSITE" id="PS51147">
    <property type="entry name" value="PFTA"/>
    <property type="match status" value="5"/>
</dbReference>
<evidence type="ECO:0000256" key="9">
    <source>
        <dbReference type="RuleBase" id="RU367120"/>
    </source>
</evidence>
<reference evidence="10 11" key="1">
    <citation type="journal article" date="2020" name="Microb. Genom.">
        <title>Genetic diversity of clinical and environmental Mucorales isolates obtained from an investigation of mucormycosis cases among solid organ transplant recipients.</title>
        <authorList>
            <person name="Nguyen M.H."/>
            <person name="Kaul D."/>
            <person name="Muto C."/>
            <person name="Cheng S.J."/>
            <person name="Richter R.A."/>
            <person name="Bruno V.M."/>
            <person name="Liu G."/>
            <person name="Beyhan S."/>
            <person name="Sundermann A.J."/>
            <person name="Mounaud S."/>
            <person name="Pasculle A.W."/>
            <person name="Nierman W.C."/>
            <person name="Driscoll E."/>
            <person name="Cumbie R."/>
            <person name="Clancy C.J."/>
            <person name="Dupont C.L."/>
        </authorList>
    </citation>
    <scope>NUCLEOTIDE SEQUENCE [LARGE SCALE GENOMIC DNA]</scope>
    <source>
        <strain evidence="10 11">GL24</strain>
    </source>
</reference>
<comment type="similarity">
    <text evidence="1 9">Belongs to the protein prenyltransferase subunit alpha family.</text>
</comment>
<dbReference type="GO" id="GO:0097354">
    <property type="term" value="P:prenylation"/>
    <property type="evidence" value="ECO:0007669"/>
    <property type="project" value="UniProtKB-UniRule"/>
</dbReference>
<evidence type="ECO:0000256" key="7">
    <source>
        <dbReference type="ARBA" id="ARBA00031267"/>
    </source>
</evidence>
<evidence type="ECO:0000256" key="3">
    <source>
        <dbReference type="ARBA" id="ARBA00014772"/>
    </source>
</evidence>
<dbReference type="PANTHER" id="PTHR11129:SF2">
    <property type="entry name" value="GERANYLGERANYL TRANSFERASE TYPE-2 SUBUNIT ALPHA"/>
    <property type="match status" value="1"/>
</dbReference>
<dbReference type="FunFam" id="1.25.40.120:FF:000035">
    <property type="entry name" value="Geranylgeranyl transferase type-2 subunit alpha"/>
    <property type="match status" value="1"/>
</dbReference>
<dbReference type="Pfam" id="PF01239">
    <property type="entry name" value="PPTA"/>
    <property type="match status" value="5"/>
</dbReference>
<evidence type="ECO:0000256" key="4">
    <source>
        <dbReference type="ARBA" id="ARBA00022602"/>
    </source>
</evidence>
<dbReference type="InterPro" id="IPR002088">
    <property type="entry name" value="Prenyl_trans_a"/>
</dbReference>
<dbReference type="Proteomes" id="UP000740926">
    <property type="component" value="Unassembled WGS sequence"/>
</dbReference>
<proteinExistence type="inferred from homology"/>
<dbReference type="GO" id="GO:0004663">
    <property type="term" value="F:Rab geranylgeranyltransferase activity"/>
    <property type="evidence" value="ECO:0007669"/>
    <property type="project" value="UniProtKB-UniRule"/>
</dbReference>
<evidence type="ECO:0000256" key="2">
    <source>
        <dbReference type="ARBA" id="ARBA00012656"/>
    </source>
</evidence>
<dbReference type="GO" id="GO:0005968">
    <property type="term" value="C:Rab-protein geranylgeranyltransferase complex"/>
    <property type="evidence" value="ECO:0007669"/>
    <property type="project" value="TreeGrafter"/>
</dbReference>
<sequence>MGDVHGRKREKTTEELMKARKEKEAVKIAEYNLLVKQCQQKMFDKTYSQEAFSLTTQIVNWNPEFYTIWNYRRDILLNFILQPGQEEENQKVFKEELLLFMQLIRMNPKSYWLWNHRFWCLQNMPKPDWNAELGLVDKMLSMDARNFHGWNYRQYVVGHLRKTKDEQDNYKLVESEYQFTTKMICKSFSNYSAWHQRSKLLPEVVTPMTTEEKNEVARNELDLVKNAIYTEPDDQSAWLYYRWILGRVSDAVELIGAYQLKGTPFIFLAFNDIVRMRQMPSILNGKNEHLEGNMYPIPEKDEKKERSSIWVYSLTNQETEACQVIVSSDVILPSSSGKIGPKAVWNVQIQQIERGPNTHKRMKTIVSSLESRGWTPTSSKIYNDPTINDHVSWFTLDKTQLLIEEINTVRDLLDLEPESAYTARKHRYEDQRSWFLFQKITQTTLDLTEPVEVLDLGLLTDVPLLSKLLLVPKIIVSSKKTQKVLSNLPFLDECTLKV</sequence>
<keyword evidence="6" id="KW-0677">Repeat</keyword>
<dbReference type="Gene3D" id="1.25.40.120">
    <property type="entry name" value="Protein prenylyltransferase"/>
    <property type="match status" value="1"/>
</dbReference>
<evidence type="ECO:0000313" key="10">
    <source>
        <dbReference type="EMBL" id="KAG1576546.1"/>
    </source>
</evidence>
<keyword evidence="11" id="KW-1185">Reference proteome</keyword>
<organism evidence="10 11">
    <name type="scientific">Rhizopus delemar</name>
    <dbReference type="NCBI Taxonomy" id="936053"/>
    <lineage>
        <taxon>Eukaryota</taxon>
        <taxon>Fungi</taxon>
        <taxon>Fungi incertae sedis</taxon>
        <taxon>Mucoromycota</taxon>
        <taxon>Mucoromycotina</taxon>
        <taxon>Mucoromycetes</taxon>
        <taxon>Mucorales</taxon>
        <taxon>Mucorineae</taxon>
        <taxon>Rhizopodaceae</taxon>
        <taxon>Rhizopus</taxon>
    </lineage>
</organism>
<gene>
    <name evidence="10" type="ORF">G6F50_000099</name>
</gene>
<dbReference type="PANTHER" id="PTHR11129">
    <property type="entry name" value="PROTEIN FARNESYLTRANSFERASE ALPHA SUBUNIT/RAB GERANYLGERANYL TRANSFERASE ALPHA SUBUNIT"/>
    <property type="match status" value="1"/>
</dbReference>
<name>A0A9P6ZES6_9FUNG</name>
<dbReference type="EMBL" id="JAANIU010000004">
    <property type="protein sequence ID" value="KAG1576546.1"/>
    <property type="molecule type" value="Genomic_DNA"/>
</dbReference>
<evidence type="ECO:0000256" key="5">
    <source>
        <dbReference type="ARBA" id="ARBA00022679"/>
    </source>
</evidence>
<comment type="catalytic activity">
    <reaction evidence="8 9">
        <text>geranylgeranyl diphosphate + L-cysteinyl-[protein] = S-geranylgeranyl-L-cysteinyl-[protein] + diphosphate</text>
        <dbReference type="Rhea" id="RHEA:21240"/>
        <dbReference type="Rhea" id="RHEA-COMP:10131"/>
        <dbReference type="Rhea" id="RHEA-COMP:11537"/>
        <dbReference type="ChEBI" id="CHEBI:29950"/>
        <dbReference type="ChEBI" id="CHEBI:33019"/>
        <dbReference type="ChEBI" id="CHEBI:57533"/>
        <dbReference type="ChEBI" id="CHEBI:86021"/>
        <dbReference type="EC" id="2.5.1.60"/>
    </reaction>
</comment>
<dbReference type="EC" id="2.5.1.60" evidence="2 9"/>
<evidence type="ECO:0000313" key="11">
    <source>
        <dbReference type="Proteomes" id="UP000740926"/>
    </source>
</evidence>
<keyword evidence="5 9" id="KW-0808">Transferase</keyword>
<dbReference type="SUPFAM" id="SSF48439">
    <property type="entry name" value="Protein prenylyltransferase"/>
    <property type="match status" value="1"/>
</dbReference>
<evidence type="ECO:0000256" key="8">
    <source>
        <dbReference type="ARBA" id="ARBA00047658"/>
    </source>
</evidence>
<comment type="function">
    <text evidence="9">Catalyzes the transfer of a geranyl-geranyl moiety from geranyl-geranyl pyrophosphate to cysteines occuring in specific C-terminal amino acid sequences.</text>
</comment>
<evidence type="ECO:0000256" key="6">
    <source>
        <dbReference type="ARBA" id="ARBA00022737"/>
    </source>
</evidence>